<organism evidence="2 3">
    <name type="scientific">Cryptococcus amylolentus CBS 6039</name>
    <dbReference type="NCBI Taxonomy" id="1295533"/>
    <lineage>
        <taxon>Eukaryota</taxon>
        <taxon>Fungi</taxon>
        <taxon>Dikarya</taxon>
        <taxon>Basidiomycota</taxon>
        <taxon>Agaricomycotina</taxon>
        <taxon>Tremellomycetes</taxon>
        <taxon>Tremellales</taxon>
        <taxon>Cryptococcaceae</taxon>
        <taxon>Cryptococcus</taxon>
    </lineage>
</organism>
<feature type="region of interest" description="Disordered" evidence="1">
    <location>
        <begin position="1"/>
        <end position="30"/>
    </location>
</feature>
<accession>A0A1E3HPV5</accession>
<dbReference type="EMBL" id="AWGJ01000006">
    <property type="protein sequence ID" value="ODN78389.1"/>
    <property type="molecule type" value="Genomic_DNA"/>
</dbReference>
<sequence length="230" mass="25284">MSDDGSEVNDPRLIPTSSTPPPYSDRQPSKGAAAILQFWLDDHGDRSLLSTLTDPEFAAQFESEVEGADDVEQVTVWAQEALSFLPRKAQASMLSGLSGMSEEVEGLASGSRQEEFQQFVNSAMQDPQWKALADSMCGGHPLPSVQETIQHFNLVETLTEAVRQLEVDPSARARPQRKYTADTVTTNMSSVFDADGSEDTPMAQSPFTEDLEYDETDEQVRQGVEGKDFL</sequence>
<comment type="caution">
    <text evidence="2">The sequence shown here is derived from an EMBL/GenBank/DDBJ whole genome shotgun (WGS) entry which is preliminary data.</text>
</comment>
<keyword evidence="3" id="KW-1185">Reference proteome</keyword>
<evidence type="ECO:0000256" key="1">
    <source>
        <dbReference type="SAM" id="MobiDB-lite"/>
    </source>
</evidence>
<dbReference type="AlphaFoldDB" id="A0A1E3HPV5"/>
<reference evidence="2 3" key="1">
    <citation type="submission" date="2016-06" db="EMBL/GenBank/DDBJ databases">
        <title>Evolution of pathogenesis and genome organization in the Tremellales.</title>
        <authorList>
            <person name="Cuomo C."/>
            <person name="Litvintseva A."/>
            <person name="Heitman J."/>
            <person name="Chen Y."/>
            <person name="Sun S."/>
            <person name="Springer D."/>
            <person name="Dromer F."/>
            <person name="Young S."/>
            <person name="Zeng Q."/>
            <person name="Chapman S."/>
            <person name="Gujja S."/>
            <person name="Saif S."/>
            <person name="Birren B."/>
        </authorList>
    </citation>
    <scope>NUCLEOTIDE SEQUENCE [LARGE SCALE GENOMIC DNA]</scope>
    <source>
        <strain evidence="2 3">CBS 6039</strain>
    </source>
</reference>
<dbReference type="GeneID" id="30155337"/>
<name>A0A1E3HPV5_9TREE</name>
<feature type="compositionally biased region" description="Basic and acidic residues" evidence="1">
    <location>
        <begin position="218"/>
        <end position="230"/>
    </location>
</feature>
<evidence type="ECO:0000313" key="2">
    <source>
        <dbReference type="EMBL" id="ODN78389.1"/>
    </source>
</evidence>
<gene>
    <name evidence="2" type="ORF">L202_04028</name>
</gene>
<dbReference type="Proteomes" id="UP000094065">
    <property type="component" value="Unassembled WGS sequence"/>
</dbReference>
<protein>
    <submittedName>
        <fullName evidence="2">Uncharacterized protein</fullName>
    </submittedName>
</protein>
<feature type="region of interest" description="Disordered" evidence="1">
    <location>
        <begin position="170"/>
        <end position="230"/>
    </location>
</feature>
<dbReference type="OrthoDB" id="10297930at2759"/>
<dbReference type="RefSeq" id="XP_018993435.1">
    <property type="nucleotide sequence ID" value="XM_019137999.1"/>
</dbReference>
<evidence type="ECO:0000313" key="3">
    <source>
        <dbReference type="Proteomes" id="UP000094065"/>
    </source>
</evidence>
<proteinExistence type="predicted"/>